<dbReference type="InterPro" id="IPR052155">
    <property type="entry name" value="Biofilm_reg_signaling"/>
</dbReference>
<dbReference type="AlphaFoldDB" id="G2I4Y4"/>
<dbReference type="PANTHER" id="PTHR44757">
    <property type="entry name" value="DIGUANYLATE CYCLASE DGCP"/>
    <property type="match status" value="1"/>
</dbReference>
<dbReference type="HOGENOM" id="CLU_000445_70_20_5"/>
<dbReference type="Pfam" id="PF13188">
    <property type="entry name" value="PAS_8"/>
    <property type="match status" value="1"/>
</dbReference>
<evidence type="ECO:0000313" key="3">
    <source>
        <dbReference type="EMBL" id="BAK83181.1"/>
    </source>
</evidence>
<dbReference type="EMBL" id="AP012159">
    <property type="protein sequence ID" value="BAK83181.1"/>
    <property type="molecule type" value="Genomic_DNA"/>
</dbReference>
<dbReference type="NCBIfam" id="TIGR00229">
    <property type="entry name" value="sensory_box"/>
    <property type="match status" value="1"/>
</dbReference>
<dbReference type="STRING" id="634177.GLX_07690"/>
<protein>
    <submittedName>
        <fullName evidence="3">Sensory box/GGDEF family protein</fullName>
    </submittedName>
</protein>
<dbReference type="Gene3D" id="3.30.70.270">
    <property type="match status" value="1"/>
</dbReference>
<gene>
    <name evidence="3" type="ordered locus">GLX_07690</name>
</gene>
<feature type="domain" description="GGDEF" evidence="2">
    <location>
        <begin position="322"/>
        <end position="455"/>
    </location>
</feature>
<dbReference type="CDD" id="cd01949">
    <property type="entry name" value="GGDEF"/>
    <property type="match status" value="1"/>
</dbReference>
<dbReference type="Proteomes" id="UP000009044">
    <property type="component" value="Chromosome"/>
</dbReference>
<organism evidence="3 4">
    <name type="scientific">Komagataeibacter medellinensis (strain NBRC 3288 / BCRC 11682 / LMG 1693 / Kondo 51)</name>
    <name type="common">Gluconacetobacter medellinensis</name>
    <dbReference type="NCBI Taxonomy" id="634177"/>
    <lineage>
        <taxon>Bacteria</taxon>
        <taxon>Pseudomonadati</taxon>
        <taxon>Pseudomonadota</taxon>
        <taxon>Alphaproteobacteria</taxon>
        <taxon>Acetobacterales</taxon>
        <taxon>Acetobacteraceae</taxon>
        <taxon>Komagataeibacter</taxon>
    </lineage>
</organism>
<dbReference type="InterPro" id="IPR035965">
    <property type="entry name" value="PAS-like_dom_sf"/>
</dbReference>
<proteinExistence type="predicted"/>
<dbReference type="PROSITE" id="PS50887">
    <property type="entry name" value="GGDEF"/>
    <property type="match status" value="1"/>
</dbReference>
<dbReference type="InterPro" id="IPR035919">
    <property type="entry name" value="EAL_sf"/>
</dbReference>
<dbReference type="InterPro" id="IPR043128">
    <property type="entry name" value="Rev_trsase/Diguanyl_cyclase"/>
</dbReference>
<dbReference type="SUPFAM" id="SSF55073">
    <property type="entry name" value="Nucleotide cyclase"/>
    <property type="match status" value="1"/>
</dbReference>
<dbReference type="InterPro" id="IPR029787">
    <property type="entry name" value="Nucleotide_cyclase"/>
</dbReference>
<feature type="domain" description="EAL" evidence="1">
    <location>
        <begin position="464"/>
        <end position="713"/>
    </location>
</feature>
<dbReference type="CDD" id="cd01948">
    <property type="entry name" value="EAL"/>
    <property type="match status" value="1"/>
</dbReference>
<dbReference type="Gene3D" id="3.20.20.450">
    <property type="entry name" value="EAL domain"/>
    <property type="match status" value="1"/>
</dbReference>
<sequence length="713" mass="78291">MMNEISAQKSPSVTVQVMGDIARPGPVIPPDALGERLFEFFHNDAELMLVAVVNDDNVPVGLVERQAFFLRVSGKFGHALFNRRPVALLMDDSPVVIDAAVSSSDFTALTLMSQPSDLLRGYIVTRDGRYLGTGSALDLINASHSHAVASAASLKEAAEELRRANRKISRDKLFIDTIVENIPSALIVRSLRHEHLVLVNRAAEAMTGCRRDLLVERNVDDVFTSDEIGHLLVSRFAGGGQGVIEKVLCDHTGARRAISTRQVTIADERGAPRWELCVADDVTEQRDAQHQVELLAHYDPLTGLANRALFSSRLEAACVPGGTATLLCIDLDYFKTVNDVYGHAAGDSLLQLVSERLRACSRPEDLVARLGGDEFAIIWPTVPAPVELTARAREIVETVSRPYVIDGHHIVIGASVGSALYPRDADASENLLQYADIALYRAKSLGRNGFQFFDEELRDEIQTRARLGSELRGAIAGNGLTLHFQPLYSMPGNRLSACEALVRWHHPTQGMIPPDQFVGLAEENGLIHDLGEWVLRTACNEAADWPAQVKVAVNVSPIQLRNPRFIRIVEEALAQSGLPPERLEIEITENIFVQNSATNREILQKLGRIGCSIVLDDFGTGYSSLGYLRSFQFQKIKIDRSFVQELPERGAAGIIRAIISLAQSMDIPITAEGVETQDQWAHLNDLGCNQVQGFLLGRPQPADMIRQAILTHA</sequence>
<dbReference type="InterPro" id="IPR001633">
    <property type="entry name" value="EAL_dom"/>
</dbReference>
<evidence type="ECO:0000259" key="1">
    <source>
        <dbReference type="PROSITE" id="PS50883"/>
    </source>
</evidence>
<dbReference type="InterPro" id="IPR000160">
    <property type="entry name" value="GGDEF_dom"/>
</dbReference>
<dbReference type="PATRIC" id="fig|634177.7.peg.889"/>
<dbReference type="SMART" id="SM00052">
    <property type="entry name" value="EAL"/>
    <property type="match status" value="1"/>
</dbReference>
<dbReference type="PROSITE" id="PS50883">
    <property type="entry name" value="EAL"/>
    <property type="match status" value="1"/>
</dbReference>
<dbReference type="InterPro" id="IPR000014">
    <property type="entry name" value="PAS"/>
</dbReference>
<dbReference type="SUPFAM" id="SSF55785">
    <property type="entry name" value="PYP-like sensor domain (PAS domain)"/>
    <property type="match status" value="1"/>
</dbReference>
<dbReference type="SMART" id="SM00267">
    <property type="entry name" value="GGDEF"/>
    <property type="match status" value="1"/>
</dbReference>
<dbReference type="NCBIfam" id="TIGR00254">
    <property type="entry name" value="GGDEF"/>
    <property type="match status" value="1"/>
</dbReference>
<accession>G2I4Y4</accession>
<dbReference type="Gene3D" id="3.30.450.20">
    <property type="entry name" value="PAS domain"/>
    <property type="match status" value="1"/>
</dbReference>
<dbReference type="Pfam" id="PF00990">
    <property type="entry name" value="GGDEF"/>
    <property type="match status" value="1"/>
</dbReference>
<dbReference type="SUPFAM" id="SSF141868">
    <property type="entry name" value="EAL domain-like"/>
    <property type="match status" value="1"/>
</dbReference>
<dbReference type="RefSeq" id="WP_014104751.1">
    <property type="nucleotide sequence ID" value="NC_016027.1"/>
</dbReference>
<dbReference type="KEGG" id="gxy:GLX_07690"/>
<dbReference type="PANTHER" id="PTHR44757:SF2">
    <property type="entry name" value="BIOFILM ARCHITECTURE MAINTENANCE PROTEIN MBAA"/>
    <property type="match status" value="1"/>
</dbReference>
<dbReference type="SMART" id="SM00091">
    <property type="entry name" value="PAS"/>
    <property type="match status" value="1"/>
</dbReference>
<name>G2I4Y4_KOMMN</name>
<dbReference type="eggNOG" id="COG5001">
    <property type="taxonomic scope" value="Bacteria"/>
</dbReference>
<reference evidence="4" key="1">
    <citation type="journal article" date="2011" name="J. Bacteriol.">
        <title>Complete genome sequence of NBRC 3288, a unique cellulose-nonproducing strain of Gluconacetobacter xylinus isolated from vinegar.</title>
        <authorList>
            <person name="Ogino H."/>
            <person name="Azuma Y."/>
            <person name="Hosoyama A."/>
            <person name="Nakazawa H."/>
            <person name="Matsutani M."/>
            <person name="Hasegawa A."/>
            <person name="Otsuyama K."/>
            <person name="Matsushita K."/>
            <person name="Fujita N."/>
            <person name="Shirai M."/>
        </authorList>
    </citation>
    <scope>NUCLEOTIDE SEQUENCE [LARGE SCALE GENOMIC DNA]</scope>
    <source>
        <strain evidence="4">NBRC 3288 / BCRC 11682 / LMG 1693</strain>
    </source>
</reference>
<evidence type="ECO:0000313" key="4">
    <source>
        <dbReference type="Proteomes" id="UP000009044"/>
    </source>
</evidence>
<dbReference type="Pfam" id="PF00563">
    <property type="entry name" value="EAL"/>
    <property type="match status" value="1"/>
</dbReference>
<evidence type="ECO:0000259" key="2">
    <source>
        <dbReference type="PROSITE" id="PS50887"/>
    </source>
</evidence>